<evidence type="ECO:0000313" key="1">
    <source>
        <dbReference type="EMBL" id="KAI9154040.1"/>
    </source>
</evidence>
<dbReference type="Proteomes" id="UP001064489">
    <property type="component" value="Chromosome 11"/>
</dbReference>
<name>A0AAD5NFU6_ACENE</name>
<accession>A0AAD5NFU6</accession>
<dbReference type="EMBL" id="JAJSOW010000108">
    <property type="protein sequence ID" value="KAI9154040.1"/>
    <property type="molecule type" value="Genomic_DNA"/>
</dbReference>
<dbReference type="AlphaFoldDB" id="A0AAD5NFU6"/>
<protein>
    <submittedName>
        <fullName evidence="1">Uncharacterized protein</fullName>
    </submittedName>
</protein>
<reference evidence="1" key="2">
    <citation type="submission" date="2023-02" db="EMBL/GenBank/DDBJ databases">
        <authorList>
            <person name="Swenson N.G."/>
            <person name="Wegrzyn J.L."/>
            <person name="Mcevoy S.L."/>
        </authorList>
    </citation>
    <scope>NUCLEOTIDE SEQUENCE</scope>
    <source>
        <strain evidence="1">91603</strain>
        <tissue evidence="1">Leaf</tissue>
    </source>
</reference>
<gene>
    <name evidence="1" type="ORF">LWI28_020214</name>
</gene>
<keyword evidence="2" id="KW-1185">Reference proteome</keyword>
<sequence length="168" mass="18396">MICMVFWRVWFQCNGSVHESASLHVGEIVPWAAHFLNDFRIANGSEVGRNPYLLRASSNWQALVAGFFKVNTDAAGGKVGIIIIVRNSNCHPSTSQECTPAIPRLFQMFSPATTPSHATLFTTTSSQLSRNSLDNSHDSNTAISGHSVASSNFDVSLTNEYQMPPHVQ</sequence>
<proteinExistence type="predicted"/>
<organism evidence="1 2">
    <name type="scientific">Acer negundo</name>
    <name type="common">Box elder</name>
    <dbReference type="NCBI Taxonomy" id="4023"/>
    <lineage>
        <taxon>Eukaryota</taxon>
        <taxon>Viridiplantae</taxon>
        <taxon>Streptophyta</taxon>
        <taxon>Embryophyta</taxon>
        <taxon>Tracheophyta</taxon>
        <taxon>Spermatophyta</taxon>
        <taxon>Magnoliopsida</taxon>
        <taxon>eudicotyledons</taxon>
        <taxon>Gunneridae</taxon>
        <taxon>Pentapetalae</taxon>
        <taxon>rosids</taxon>
        <taxon>malvids</taxon>
        <taxon>Sapindales</taxon>
        <taxon>Sapindaceae</taxon>
        <taxon>Hippocastanoideae</taxon>
        <taxon>Acereae</taxon>
        <taxon>Acer</taxon>
    </lineage>
</organism>
<reference evidence="1" key="1">
    <citation type="journal article" date="2022" name="Plant J.">
        <title>Strategies of tolerance reflected in two North American maple genomes.</title>
        <authorList>
            <person name="McEvoy S.L."/>
            <person name="Sezen U.U."/>
            <person name="Trouern-Trend A."/>
            <person name="McMahon S.M."/>
            <person name="Schaberg P.G."/>
            <person name="Yang J."/>
            <person name="Wegrzyn J.L."/>
            <person name="Swenson N.G."/>
        </authorList>
    </citation>
    <scope>NUCLEOTIDE SEQUENCE</scope>
    <source>
        <strain evidence="1">91603</strain>
    </source>
</reference>
<comment type="caution">
    <text evidence="1">The sequence shown here is derived from an EMBL/GenBank/DDBJ whole genome shotgun (WGS) entry which is preliminary data.</text>
</comment>
<evidence type="ECO:0000313" key="2">
    <source>
        <dbReference type="Proteomes" id="UP001064489"/>
    </source>
</evidence>